<evidence type="ECO:0000313" key="3">
    <source>
        <dbReference type="EMBL" id="MDG2992068.1"/>
    </source>
</evidence>
<reference evidence="3" key="1">
    <citation type="journal article" date="2022" name="Genome Biol. Evol.">
        <title>A New Gene Family Diagnostic for Intracellular Biomineralization of Amorphous Ca Carbonates by Cyanobacteria.</title>
        <authorList>
            <person name="Benzerara K."/>
            <person name="Duprat E."/>
            <person name="Bitard-Feildel T."/>
            <person name="Caumes G."/>
            <person name="Cassier-Chauvat C."/>
            <person name="Chauvat F."/>
            <person name="Dezi M."/>
            <person name="Diop S.I."/>
            <person name="Gaschignard G."/>
            <person name="Gorgen S."/>
            <person name="Gugger M."/>
            <person name="Lopez-Garcia P."/>
            <person name="Millet M."/>
            <person name="Skouri-Panet F."/>
            <person name="Moreira D."/>
            <person name="Callebaut I."/>
        </authorList>
    </citation>
    <scope>NUCLEOTIDE SEQUENCE</scope>
    <source>
        <strain evidence="3">G9</strain>
    </source>
</reference>
<keyword evidence="1" id="KW-1133">Transmembrane helix</keyword>
<keyword evidence="1" id="KW-0812">Transmembrane</keyword>
<feature type="transmembrane region" description="Helical" evidence="1">
    <location>
        <begin position="347"/>
        <end position="366"/>
    </location>
</feature>
<dbReference type="PANTHER" id="PTHR42714:SF6">
    <property type="entry name" value="TRANSLATION INITIATION FACTOR IF-2"/>
    <property type="match status" value="1"/>
</dbReference>
<dbReference type="Proteomes" id="UP001154265">
    <property type="component" value="Unassembled WGS sequence"/>
</dbReference>
<dbReference type="RefSeq" id="WP_277867989.1">
    <property type="nucleotide sequence ID" value="NZ_JAKKUT010000007.1"/>
</dbReference>
<comment type="caution">
    <text evidence="3">The sequence shown here is derived from an EMBL/GenBank/DDBJ whole genome shotgun (WGS) entry which is preliminary data.</text>
</comment>
<evidence type="ECO:0000256" key="1">
    <source>
        <dbReference type="SAM" id="Phobius"/>
    </source>
</evidence>
<name>A0ABT6F2Q6_9SYNE</name>
<keyword evidence="1" id="KW-0472">Membrane</keyword>
<protein>
    <submittedName>
        <fullName evidence="3">Era-like GTP-binding protein</fullName>
    </submittedName>
</protein>
<evidence type="ECO:0000313" key="4">
    <source>
        <dbReference type="Proteomes" id="UP001154265"/>
    </source>
</evidence>
<dbReference type="InterPro" id="IPR006073">
    <property type="entry name" value="GTP-bd"/>
</dbReference>
<sequence>MDKCDGGQPNSLRADPLGLTLTCLGELVAWHETYHAEFLDEWAELYRLGDRLGNPVWQISVLGQVSRGKSALLNALYGEPVFPVGPLHGVTQWPRTVRWQVRIGEQHYPVDLTDTPGLDEVAGNQQAEMAWATTEAADLILFVTAGPLGDRELEALGQLQGQNLPLFLVANKQDLYPDWTAEKLTQQMTTAGLASILQYQLPIFLTTQKTNPPHPGLESLNCAIATWVQQDAPHRRARHILERAIALEKKLGSALGEAKTPVLHQRLVPLLGFQVGLVMICPWNGLDILWGLLGYLLLIRRLCQGYAIPLPLHQAKTLMSTMFFALSLLYLVGWGEHFFSLPGETQGFWSASFLQAGIVAWGHVQLRRRLESYLRQGYLWGRQGPEKLLSLMEPEIRP</sequence>
<feature type="transmembrane region" description="Helical" evidence="1">
    <location>
        <begin position="318"/>
        <end position="335"/>
    </location>
</feature>
<gene>
    <name evidence="3" type="ORF">L3556_14175</name>
</gene>
<keyword evidence="4" id="KW-1185">Reference proteome</keyword>
<dbReference type="EMBL" id="JAKKUT010000007">
    <property type="protein sequence ID" value="MDG2992068.1"/>
    <property type="molecule type" value="Genomic_DNA"/>
</dbReference>
<dbReference type="PRINTS" id="PR00449">
    <property type="entry name" value="RASTRNSFRMNG"/>
</dbReference>
<dbReference type="CDD" id="cd00880">
    <property type="entry name" value="Era_like"/>
    <property type="match status" value="1"/>
</dbReference>
<proteinExistence type="predicted"/>
<dbReference type="Pfam" id="PF01926">
    <property type="entry name" value="MMR_HSR1"/>
    <property type="match status" value="1"/>
</dbReference>
<feature type="domain" description="G" evidence="2">
    <location>
        <begin position="59"/>
        <end position="172"/>
    </location>
</feature>
<dbReference type="InterPro" id="IPR027417">
    <property type="entry name" value="P-loop_NTPase"/>
</dbReference>
<evidence type="ECO:0000259" key="2">
    <source>
        <dbReference type="Pfam" id="PF01926"/>
    </source>
</evidence>
<dbReference type="Gene3D" id="3.40.50.300">
    <property type="entry name" value="P-loop containing nucleotide triphosphate hydrolases"/>
    <property type="match status" value="1"/>
</dbReference>
<dbReference type="SUPFAM" id="SSF52540">
    <property type="entry name" value="P-loop containing nucleoside triphosphate hydrolases"/>
    <property type="match status" value="1"/>
</dbReference>
<reference evidence="3" key="2">
    <citation type="submission" date="2022-01" db="EMBL/GenBank/DDBJ databases">
        <authorList>
            <person name="Zivanovic Y."/>
            <person name="Moreira D."/>
            <person name="Lopez-Garcia P."/>
        </authorList>
    </citation>
    <scope>NUCLEOTIDE SEQUENCE</scope>
    <source>
        <strain evidence="3">G9</strain>
    </source>
</reference>
<dbReference type="PANTHER" id="PTHR42714">
    <property type="entry name" value="TRNA MODIFICATION GTPASE GTPBP3"/>
    <property type="match status" value="1"/>
</dbReference>
<accession>A0ABT6F2Q6</accession>
<organism evidence="3 4">
    <name type="scientific">Candidatus Synechococcus calcipolaris G9</name>
    <dbReference type="NCBI Taxonomy" id="1497997"/>
    <lineage>
        <taxon>Bacteria</taxon>
        <taxon>Bacillati</taxon>
        <taxon>Cyanobacteriota</taxon>
        <taxon>Cyanophyceae</taxon>
        <taxon>Synechococcales</taxon>
        <taxon>Synechococcaceae</taxon>
        <taxon>Synechococcus</taxon>
    </lineage>
</organism>
<feature type="transmembrane region" description="Helical" evidence="1">
    <location>
        <begin position="271"/>
        <end position="298"/>
    </location>
</feature>